<evidence type="ECO:0000256" key="7">
    <source>
        <dbReference type="ARBA" id="ARBA00022840"/>
    </source>
</evidence>
<keyword evidence="5" id="KW-0479">Metal-binding</keyword>
<feature type="domain" description="Polymerase beta nucleotidyltransferase" evidence="9">
    <location>
        <begin position="80"/>
        <end position="146"/>
    </location>
</feature>
<dbReference type="Pfam" id="PF18765">
    <property type="entry name" value="Polbeta"/>
    <property type="match status" value="1"/>
</dbReference>
<evidence type="ECO:0000256" key="1">
    <source>
        <dbReference type="ARBA" id="ARBA00001946"/>
    </source>
</evidence>
<evidence type="ECO:0000256" key="8">
    <source>
        <dbReference type="ARBA" id="ARBA00022842"/>
    </source>
</evidence>
<dbReference type="Gene3D" id="3.30.460.10">
    <property type="entry name" value="Beta Polymerase, domain 2"/>
    <property type="match status" value="1"/>
</dbReference>
<evidence type="ECO:0000256" key="3">
    <source>
        <dbReference type="ARBA" id="ARBA00022679"/>
    </source>
</evidence>
<keyword evidence="6" id="KW-0547">Nucleotide-binding</keyword>
<comment type="cofactor">
    <cofactor evidence="1">
        <name>Mg(2+)</name>
        <dbReference type="ChEBI" id="CHEBI:18420"/>
    </cofactor>
</comment>
<dbReference type="InterPro" id="IPR043519">
    <property type="entry name" value="NT_sf"/>
</dbReference>
<dbReference type="PANTHER" id="PTHR33571">
    <property type="entry name" value="SSL8005 PROTEIN"/>
    <property type="match status" value="1"/>
</dbReference>
<sequence length="159" mass="17741">MERSEQHVTTVADARARLSEILRAFRADPDHAKPVVLGSHRRPEAVLMPIAQFERSEHADAPAGQVFDDLVRRRKLVLRLARANHISEVKVFGSVARREESSASDIDLLVEPAEDATLFDLAQFEIDLEALFDRPVDVISRRALDPARDAGILAEARSI</sequence>
<evidence type="ECO:0000256" key="5">
    <source>
        <dbReference type="ARBA" id="ARBA00022723"/>
    </source>
</evidence>
<evidence type="ECO:0000313" key="10">
    <source>
        <dbReference type="EMBL" id="GAA1814547.1"/>
    </source>
</evidence>
<dbReference type="InterPro" id="IPR052038">
    <property type="entry name" value="Type-VII_TA_antitoxin"/>
</dbReference>
<keyword evidence="3" id="KW-0808">Transferase</keyword>
<dbReference type="InterPro" id="IPR041633">
    <property type="entry name" value="Polbeta"/>
</dbReference>
<comment type="caution">
    <text evidence="10">The sequence shown here is derived from an EMBL/GenBank/DDBJ whole genome shotgun (WGS) entry which is preliminary data.</text>
</comment>
<keyword evidence="8" id="KW-0460">Magnesium</keyword>
<organism evidence="10 11">
    <name type="scientific">Agromyces neolithicus</name>
    <dbReference type="NCBI Taxonomy" id="269420"/>
    <lineage>
        <taxon>Bacteria</taxon>
        <taxon>Bacillati</taxon>
        <taxon>Actinomycetota</taxon>
        <taxon>Actinomycetes</taxon>
        <taxon>Micrococcales</taxon>
        <taxon>Microbacteriaceae</taxon>
        <taxon>Agromyces</taxon>
    </lineage>
</organism>
<name>A0ABN2M8B2_9MICO</name>
<evidence type="ECO:0000256" key="6">
    <source>
        <dbReference type="ARBA" id="ARBA00022741"/>
    </source>
</evidence>
<keyword evidence="7" id="KW-0067">ATP-binding</keyword>
<keyword evidence="11" id="KW-1185">Reference proteome</keyword>
<dbReference type="SUPFAM" id="SSF81301">
    <property type="entry name" value="Nucleotidyltransferase"/>
    <property type="match status" value="1"/>
</dbReference>
<protein>
    <recommendedName>
        <fullName evidence="9">Polymerase beta nucleotidyltransferase domain-containing protein</fullName>
    </recommendedName>
</protein>
<dbReference type="InterPro" id="IPR036165">
    <property type="entry name" value="YefM-like_sf"/>
</dbReference>
<proteinExistence type="inferred from homology"/>
<keyword evidence="4" id="KW-0548">Nucleotidyltransferase</keyword>
<dbReference type="EMBL" id="BAAANJ010000009">
    <property type="protein sequence ID" value="GAA1814547.1"/>
    <property type="molecule type" value="Genomic_DNA"/>
</dbReference>
<reference evidence="10 11" key="1">
    <citation type="journal article" date="2019" name="Int. J. Syst. Evol. Microbiol.">
        <title>The Global Catalogue of Microorganisms (GCM) 10K type strain sequencing project: providing services to taxonomists for standard genome sequencing and annotation.</title>
        <authorList>
            <consortium name="The Broad Institute Genomics Platform"/>
            <consortium name="The Broad Institute Genome Sequencing Center for Infectious Disease"/>
            <person name="Wu L."/>
            <person name="Ma J."/>
        </authorList>
    </citation>
    <scope>NUCLEOTIDE SEQUENCE [LARGE SCALE GENOMIC DNA]</scope>
    <source>
        <strain evidence="10 11">JCM 14322</strain>
    </source>
</reference>
<dbReference type="CDD" id="cd05403">
    <property type="entry name" value="NT_KNTase_like"/>
    <property type="match status" value="1"/>
</dbReference>
<evidence type="ECO:0000256" key="4">
    <source>
        <dbReference type="ARBA" id="ARBA00022695"/>
    </source>
</evidence>
<evidence type="ECO:0000313" key="11">
    <source>
        <dbReference type="Proteomes" id="UP001500002"/>
    </source>
</evidence>
<dbReference type="SUPFAM" id="SSF143120">
    <property type="entry name" value="YefM-like"/>
    <property type="match status" value="1"/>
</dbReference>
<dbReference type="Proteomes" id="UP001500002">
    <property type="component" value="Unassembled WGS sequence"/>
</dbReference>
<comment type="similarity">
    <text evidence="2">Belongs to the phD/YefM antitoxin family.</text>
</comment>
<dbReference type="RefSeq" id="WP_344296641.1">
    <property type="nucleotide sequence ID" value="NZ_BAAANJ010000009.1"/>
</dbReference>
<dbReference type="Gene3D" id="3.40.1620.10">
    <property type="entry name" value="YefM-like domain"/>
    <property type="match status" value="1"/>
</dbReference>
<gene>
    <name evidence="10" type="ORF">GCM10009749_25050</name>
</gene>
<dbReference type="PANTHER" id="PTHR33571:SF12">
    <property type="entry name" value="BSL3053 PROTEIN"/>
    <property type="match status" value="1"/>
</dbReference>
<evidence type="ECO:0000259" key="9">
    <source>
        <dbReference type="Pfam" id="PF18765"/>
    </source>
</evidence>
<evidence type="ECO:0000256" key="2">
    <source>
        <dbReference type="ARBA" id="ARBA00009981"/>
    </source>
</evidence>
<accession>A0ABN2M8B2</accession>